<dbReference type="Pfam" id="PF04082">
    <property type="entry name" value="Fungal_trans"/>
    <property type="match status" value="1"/>
</dbReference>
<organism evidence="5 6">
    <name type="scientific">Sarocladium strictum</name>
    <name type="common">Black bundle disease fungus</name>
    <name type="synonym">Acremonium strictum</name>
    <dbReference type="NCBI Taxonomy" id="5046"/>
    <lineage>
        <taxon>Eukaryota</taxon>
        <taxon>Fungi</taxon>
        <taxon>Dikarya</taxon>
        <taxon>Ascomycota</taxon>
        <taxon>Pezizomycotina</taxon>
        <taxon>Sordariomycetes</taxon>
        <taxon>Hypocreomycetidae</taxon>
        <taxon>Hypocreales</taxon>
        <taxon>Sarocladiaceae</taxon>
        <taxon>Sarocladium</taxon>
    </lineage>
</organism>
<accession>A0AA39GPM1</accession>
<dbReference type="GO" id="GO:0000981">
    <property type="term" value="F:DNA-binding transcription factor activity, RNA polymerase II-specific"/>
    <property type="evidence" value="ECO:0007669"/>
    <property type="project" value="InterPro"/>
</dbReference>
<dbReference type="InterPro" id="IPR007219">
    <property type="entry name" value="XnlR_reg_dom"/>
</dbReference>
<proteinExistence type="predicted"/>
<evidence type="ECO:0000256" key="3">
    <source>
        <dbReference type="SAM" id="MobiDB-lite"/>
    </source>
</evidence>
<dbReference type="SUPFAM" id="SSF57701">
    <property type="entry name" value="Zn2/Cys6 DNA-binding domain"/>
    <property type="match status" value="1"/>
</dbReference>
<dbReference type="GO" id="GO:0006351">
    <property type="term" value="P:DNA-templated transcription"/>
    <property type="evidence" value="ECO:0007669"/>
    <property type="project" value="InterPro"/>
</dbReference>
<dbReference type="Proteomes" id="UP001175261">
    <property type="component" value="Unassembled WGS sequence"/>
</dbReference>
<dbReference type="GO" id="GO:0008270">
    <property type="term" value="F:zinc ion binding"/>
    <property type="evidence" value="ECO:0007669"/>
    <property type="project" value="InterPro"/>
</dbReference>
<feature type="region of interest" description="Disordered" evidence="3">
    <location>
        <begin position="98"/>
        <end position="123"/>
    </location>
</feature>
<dbReference type="CDD" id="cd12148">
    <property type="entry name" value="fungal_TF_MHR"/>
    <property type="match status" value="1"/>
</dbReference>
<keyword evidence="1" id="KW-0479">Metal-binding</keyword>
<name>A0AA39GPM1_SARSR</name>
<gene>
    <name evidence="5" type="ORF">NLU13_0339</name>
</gene>
<dbReference type="PANTHER" id="PTHR47431">
    <property type="entry name" value="ZN(II)2CYS6 TRANSCRIPTION FACTOR (EUROFUNG)-RELATED"/>
    <property type="match status" value="1"/>
</dbReference>
<dbReference type="InterPro" id="IPR036864">
    <property type="entry name" value="Zn2-C6_fun-type_DNA-bd_sf"/>
</dbReference>
<dbReference type="PROSITE" id="PS00463">
    <property type="entry name" value="ZN2_CY6_FUNGAL_1"/>
    <property type="match status" value="1"/>
</dbReference>
<sequence>MLPKQKTHPSARACVPCREKHLKCGGQLPVCNRCATAGLTCTWVQSRRGRRGPPPTAKPNAMAAETHLAPPHESHMLFFPDAAGVEPSDGLGFDMQRDLPSVQPSPHTHQTPQDPIQHQTVQQQNDEISEDTVSVPYIESDIPDNQYLISLYYQFIHPAHPFLLPFKRYRQNRNVFPSHLKQAMYYIASFHASASAEKHEAICERVFSSGVPNDVFKVQALILVTLASYARFQRDRGNKALNAAINLAYQIGLNSEDFSREHGALFRESWRRTWWELYSIAGLISLISGVNVRLTQPIAMTLPCECEAYEACQTPYAGSVRDMKERSRTESSTMWSSFAYRIEAMRILSLVLDLSASTSSQDKMAAEAAVSGWLLSLPQDKKDGLKPNGEVDEVMSCALMIIHLAGICLHLPQSPLVFAGDFKTVCGNDFIPCTTDAPKLHQSAALRSANAIARLLTAHADLRGLSPCFSCAVAYSSVVLLAEYSTQSSPRPLYLGENLQLELNALQSLGSIWPIAGVVRGQIACFARDVMARPSSQGNASSELMDLGTSLIDDQWLQDLVSEDPEMSL</sequence>
<feature type="domain" description="Zn(2)-C6 fungal-type" evidence="4">
    <location>
        <begin position="13"/>
        <end position="43"/>
    </location>
</feature>
<reference evidence="5" key="1">
    <citation type="submission" date="2022-10" db="EMBL/GenBank/DDBJ databases">
        <title>Determination and structural analysis of whole genome sequence of Sarocladium strictum F4-1.</title>
        <authorList>
            <person name="Hu L."/>
            <person name="Jiang Y."/>
        </authorList>
    </citation>
    <scope>NUCLEOTIDE SEQUENCE</scope>
    <source>
        <strain evidence="5">F4-1</strain>
    </source>
</reference>
<feature type="compositionally biased region" description="Polar residues" evidence="3">
    <location>
        <begin position="102"/>
        <end position="123"/>
    </location>
</feature>
<evidence type="ECO:0000259" key="4">
    <source>
        <dbReference type="PROSITE" id="PS50048"/>
    </source>
</evidence>
<evidence type="ECO:0000256" key="1">
    <source>
        <dbReference type="ARBA" id="ARBA00022723"/>
    </source>
</evidence>
<dbReference type="CDD" id="cd00067">
    <property type="entry name" value="GAL4"/>
    <property type="match status" value="1"/>
</dbReference>
<dbReference type="AlphaFoldDB" id="A0AA39GPM1"/>
<dbReference type="EMBL" id="JAPDFR010000001">
    <property type="protein sequence ID" value="KAK0390836.1"/>
    <property type="molecule type" value="Genomic_DNA"/>
</dbReference>
<evidence type="ECO:0000313" key="5">
    <source>
        <dbReference type="EMBL" id="KAK0390836.1"/>
    </source>
</evidence>
<keyword evidence="2" id="KW-0539">Nucleus</keyword>
<dbReference type="PANTHER" id="PTHR47431:SF1">
    <property type="entry name" value="ZN(II)2CYS6 TRANSCRIPTION FACTOR (EUROFUNG)"/>
    <property type="match status" value="1"/>
</dbReference>
<comment type="caution">
    <text evidence="5">The sequence shown here is derived from an EMBL/GenBank/DDBJ whole genome shotgun (WGS) entry which is preliminary data.</text>
</comment>
<dbReference type="Gene3D" id="4.10.240.10">
    <property type="entry name" value="Zn(2)-C6 fungal-type DNA-binding domain"/>
    <property type="match status" value="1"/>
</dbReference>
<protein>
    <recommendedName>
        <fullName evidence="4">Zn(2)-C6 fungal-type domain-containing protein</fullName>
    </recommendedName>
</protein>
<dbReference type="InterPro" id="IPR001138">
    <property type="entry name" value="Zn2Cys6_DnaBD"/>
</dbReference>
<dbReference type="PROSITE" id="PS50048">
    <property type="entry name" value="ZN2_CY6_FUNGAL_2"/>
    <property type="match status" value="1"/>
</dbReference>
<dbReference type="Pfam" id="PF00172">
    <property type="entry name" value="Zn_clus"/>
    <property type="match status" value="1"/>
</dbReference>
<evidence type="ECO:0000313" key="6">
    <source>
        <dbReference type="Proteomes" id="UP001175261"/>
    </source>
</evidence>
<evidence type="ECO:0000256" key="2">
    <source>
        <dbReference type="ARBA" id="ARBA00023242"/>
    </source>
</evidence>
<keyword evidence="6" id="KW-1185">Reference proteome</keyword>
<dbReference type="SMART" id="SM00066">
    <property type="entry name" value="GAL4"/>
    <property type="match status" value="1"/>
</dbReference>
<dbReference type="GO" id="GO:0003677">
    <property type="term" value="F:DNA binding"/>
    <property type="evidence" value="ECO:0007669"/>
    <property type="project" value="InterPro"/>
</dbReference>